<dbReference type="PROSITE" id="PS50109">
    <property type="entry name" value="HIS_KIN"/>
    <property type="match status" value="1"/>
</dbReference>
<keyword evidence="4" id="KW-1003">Cell membrane</keyword>
<evidence type="ECO:0000256" key="4">
    <source>
        <dbReference type="ARBA" id="ARBA00022475"/>
    </source>
</evidence>
<evidence type="ECO:0000256" key="1">
    <source>
        <dbReference type="ARBA" id="ARBA00000085"/>
    </source>
</evidence>
<dbReference type="InterPro" id="IPR036097">
    <property type="entry name" value="HisK_dim/P_sf"/>
</dbReference>
<gene>
    <name evidence="16" type="ORF">RE476_03120</name>
</gene>
<dbReference type="CDD" id="cd16922">
    <property type="entry name" value="HATPase_EvgS-ArcB-TorS-like"/>
    <property type="match status" value="1"/>
</dbReference>
<evidence type="ECO:0000256" key="5">
    <source>
        <dbReference type="ARBA" id="ARBA00022553"/>
    </source>
</evidence>
<dbReference type="Proteomes" id="UP001183006">
    <property type="component" value="Chromosome"/>
</dbReference>
<dbReference type="RefSeq" id="WP_309308944.1">
    <property type="nucleotide sequence ID" value="NZ_CP133594.1"/>
</dbReference>
<keyword evidence="7" id="KW-0547">Nucleotide-binding</keyword>
<dbReference type="Pfam" id="PF08448">
    <property type="entry name" value="PAS_4"/>
    <property type="match status" value="2"/>
</dbReference>
<evidence type="ECO:0000256" key="7">
    <source>
        <dbReference type="ARBA" id="ARBA00022741"/>
    </source>
</evidence>
<keyword evidence="11" id="KW-0472">Membrane</keyword>
<comment type="catalytic activity">
    <reaction evidence="1">
        <text>ATP + protein L-histidine = ADP + protein N-phospho-L-histidine.</text>
        <dbReference type="EC" id="2.7.13.3"/>
    </reaction>
</comment>
<dbReference type="AlphaFoldDB" id="A0AA51UGP1"/>
<dbReference type="Pfam" id="PF02518">
    <property type="entry name" value="HATPase_c"/>
    <property type="match status" value="1"/>
</dbReference>
<dbReference type="EC" id="2.7.13.3" evidence="3"/>
<dbReference type="CDD" id="cd00082">
    <property type="entry name" value="HisKA"/>
    <property type="match status" value="1"/>
</dbReference>
<dbReference type="PROSITE" id="PS50113">
    <property type="entry name" value="PAC"/>
    <property type="match status" value="3"/>
</dbReference>
<dbReference type="InterPro" id="IPR000700">
    <property type="entry name" value="PAS-assoc_C"/>
</dbReference>
<dbReference type="PANTHER" id="PTHR43047:SF72">
    <property type="entry name" value="OSMOSENSING HISTIDINE PROTEIN KINASE SLN1"/>
    <property type="match status" value="1"/>
</dbReference>
<sequence length="1002" mass="114230">MDEIKADYTQLFNNDHTIMLLIDPESLQIINANNAASNYYGWSCEELRQMKISQIDIMSEEKIRAEFSGTKKGMQNHLISKHQLQNSDIHSVEICAVPINTKEKTLLCLIVHDISTTKNVIGNIGAENALKEIEKKYRGIFENAINGIAIHKIILDENGKPIDYIFLDANEAFEKNTELKVTDIIGKCVTEVLPGIEETSLIETYGKVVLTGISANFETFAPQLNKHYNVNAYKVDKDCFATVFQDITERKNAEIALMNSEKRLQTLIDTIPDLVWLKDINGVFIACNHKFEQFYNVGEEEIIGKTDYDFHDKELADFFRQKDIKALEAGRSLINEEIVTRVADGYPEYIETIKTPMYDSNGDLVGVLGIGREISERKKGEQRIAEEAVRRRIFFEQSGDGIVVIDQNGKVVEANKKYADMLGYPMNELLQLHIWDWDESFTSERLSRAIRTNDQSLNHFETKHRRKDGSSYDVEITLNGAHIYGQNLAYCICRDITERNRAAETLKQAEQKHRQASQLLQEVIESPKDVVIFALDKDYRYIAFNKNHQMTMEHIWGNRIEIGVIMLDYIKDPADMEKAKANFDRVLAGEAFTVIEEYGDSSLNRRWYENVYSPLEDDEGNVIGLTLFLTDITESKQTEMELLRKEIQLRTAQSVGNVGSWEMDFTSRMVDASEESRKIYGIEGEHHTIDEIHSIVLPEYRQMVFDAMRALITKNIRYDVEFKIKRPSDGKIRDIHSAAEYSADRNMAIGMIQDITESKQAVLALLQAKALAEESNKIKSEFIANMSHELRTPLNSVIGFSQILNEQIFGDLNEKQINYISNILKSGKHLLELINDILDISKIESGNIEYEPEIIDFQEFMDETIVLMDPLIKEKNIDFKINIGFEKLEINADKMKMKQIMYNLLSNAIKFTHVTGKVWLDSKIMNGNVQISVSDNGIGIPLEQQKAIFDSFKQASSSTNRTHGGTGLGLAIAKHYIEMHSGEIHVESEVGKGSTFTLTIPI</sequence>
<dbReference type="SUPFAM" id="SSF55874">
    <property type="entry name" value="ATPase domain of HSP90 chaperone/DNA topoisomerase II/histidine kinase"/>
    <property type="match status" value="1"/>
</dbReference>
<dbReference type="InterPro" id="IPR000014">
    <property type="entry name" value="PAS"/>
</dbReference>
<evidence type="ECO:0000313" key="17">
    <source>
        <dbReference type="Proteomes" id="UP001183006"/>
    </source>
</evidence>
<dbReference type="EMBL" id="CP133594">
    <property type="protein sequence ID" value="WMW22830.1"/>
    <property type="molecule type" value="Genomic_DNA"/>
</dbReference>
<keyword evidence="5" id="KW-0597">Phosphoprotein</keyword>
<evidence type="ECO:0000256" key="9">
    <source>
        <dbReference type="ARBA" id="ARBA00022840"/>
    </source>
</evidence>
<keyword evidence="17" id="KW-1185">Reference proteome</keyword>
<dbReference type="NCBIfam" id="TIGR00229">
    <property type="entry name" value="sensory_box"/>
    <property type="match status" value="3"/>
</dbReference>
<dbReference type="InterPro" id="IPR005467">
    <property type="entry name" value="His_kinase_dom"/>
</dbReference>
<dbReference type="Pfam" id="PF13426">
    <property type="entry name" value="PAS_9"/>
    <property type="match status" value="3"/>
</dbReference>
<evidence type="ECO:0000259" key="13">
    <source>
        <dbReference type="PROSITE" id="PS50109"/>
    </source>
</evidence>
<feature type="domain" description="PAS" evidence="14">
    <location>
        <begin position="260"/>
        <end position="330"/>
    </location>
</feature>
<dbReference type="InterPro" id="IPR001610">
    <property type="entry name" value="PAC"/>
</dbReference>
<dbReference type="SMART" id="SM00086">
    <property type="entry name" value="PAC"/>
    <property type="match status" value="4"/>
</dbReference>
<reference evidence="16" key="1">
    <citation type="submission" date="2023-08" db="EMBL/GenBank/DDBJ databases">
        <title>Methanolobus mangrovi sp. nov. and Methanolobus sediminis sp. nov, two novel methylotrophic methanogens isolated from mangrove sediments in China.</title>
        <authorList>
            <person name="Zhou J."/>
        </authorList>
    </citation>
    <scope>NUCLEOTIDE SEQUENCE</scope>
    <source>
        <strain evidence="16">FTZ2</strain>
    </source>
</reference>
<comment type="subcellular location">
    <subcellularLocation>
        <location evidence="2">Cell membrane</location>
    </subcellularLocation>
</comment>
<dbReference type="Gene3D" id="2.10.70.100">
    <property type="match status" value="1"/>
</dbReference>
<evidence type="ECO:0000256" key="12">
    <source>
        <dbReference type="SAM" id="Coils"/>
    </source>
</evidence>
<protein>
    <recommendedName>
        <fullName evidence="3">histidine kinase</fullName>
        <ecNumber evidence="3">2.7.13.3</ecNumber>
    </recommendedName>
</protein>
<dbReference type="PANTHER" id="PTHR43047">
    <property type="entry name" value="TWO-COMPONENT HISTIDINE PROTEIN KINASE"/>
    <property type="match status" value="1"/>
</dbReference>
<accession>A0AA51UGP1</accession>
<dbReference type="FunFam" id="3.30.565.10:FF:000023">
    <property type="entry name" value="PAS domain-containing sensor histidine kinase"/>
    <property type="match status" value="1"/>
</dbReference>
<dbReference type="SUPFAM" id="SSF47384">
    <property type="entry name" value="Homodimeric domain of signal transducing histidine kinase"/>
    <property type="match status" value="1"/>
</dbReference>
<feature type="domain" description="PAC" evidence="15">
    <location>
        <begin position="588"/>
        <end position="644"/>
    </location>
</feature>
<dbReference type="GO" id="GO:0005886">
    <property type="term" value="C:plasma membrane"/>
    <property type="evidence" value="ECO:0007669"/>
    <property type="project" value="UniProtKB-SubCell"/>
</dbReference>
<dbReference type="PROSITE" id="PS50112">
    <property type="entry name" value="PAS"/>
    <property type="match status" value="2"/>
</dbReference>
<dbReference type="Pfam" id="PF00512">
    <property type="entry name" value="HisKA"/>
    <property type="match status" value="1"/>
</dbReference>
<dbReference type="InterPro" id="IPR003594">
    <property type="entry name" value="HATPase_dom"/>
</dbReference>
<evidence type="ECO:0000259" key="14">
    <source>
        <dbReference type="PROSITE" id="PS50112"/>
    </source>
</evidence>
<dbReference type="GO" id="GO:0009927">
    <property type="term" value="F:histidine phosphotransfer kinase activity"/>
    <property type="evidence" value="ECO:0007669"/>
    <property type="project" value="TreeGrafter"/>
</dbReference>
<keyword evidence="6" id="KW-0808">Transferase</keyword>
<name>A0AA51UGP1_9EURY</name>
<dbReference type="Pfam" id="PF08447">
    <property type="entry name" value="PAS_3"/>
    <property type="match status" value="1"/>
</dbReference>
<dbReference type="InterPro" id="IPR004358">
    <property type="entry name" value="Sig_transdc_His_kin-like_C"/>
</dbReference>
<dbReference type="InterPro" id="IPR013655">
    <property type="entry name" value="PAS_fold_3"/>
</dbReference>
<feature type="domain" description="PAS" evidence="14">
    <location>
        <begin position="387"/>
        <end position="430"/>
    </location>
</feature>
<feature type="coiled-coil region" evidence="12">
    <location>
        <begin position="499"/>
        <end position="526"/>
    </location>
</feature>
<feature type="domain" description="Histidine kinase" evidence="13">
    <location>
        <begin position="785"/>
        <end position="1002"/>
    </location>
</feature>
<dbReference type="GO" id="GO:0005524">
    <property type="term" value="F:ATP binding"/>
    <property type="evidence" value="ECO:0007669"/>
    <property type="project" value="UniProtKB-KW"/>
</dbReference>
<dbReference type="InterPro" id="IPR013656">
    <property type="entry name" value="PAS_4"/>
</dbReference>
<dbReference type="InterPro" id="IPR003661">
    <property type="entry name" value="HisK_dim/P_dom"/>
</dbReference>
<evidence type="ECO:0000256" key="2">
    <source>
        <dbReference type="ARBA" id="ARBA00004236"/>
    </source>
</evidence>
<evidence type="ECO:0000256" key="11">
    <source>
        <dbReference type="ARBA" id="ARBA00023136"/>
    </source>
</evidence>
<dbReference type="Gene3D" id="1.10.287.130">
    <property type="match status" value="1"/>
</dbReference>
<organism evidence="16 17">
    <name type="scientific">Methanolobus mangrovi</name>
    <dbReference type="NCBI Taxonomy" id="3072977"/>
    <lineage>
        <taxon>Archaea</taxon>
        <taxon>Methanobacteriati</taxon>
        <taxon>Methanobacteriota</taxon>
        <taxon>Stenosarchaea group</taxon>
        <taxon>Methanomicrobia</taxon>
        <taxon>Methanosarcinales</taxon>
        <taxon>Methanosarcinaceae</taxon>
        <taxon>Methanolobus</taxon>
    </lineage>
</organism>
<keyword evidence="9" id="KW-0067">ATP-binding</keyword>
<dbReference type="FunFam" id="1.10.287.130:FF:000038">
    <property type="entry name" value="Sensory transduction histidine kinase"/>
    <property type="match status" value="1"/>
</dbReference>
<dbReference type="GeneID" id="84229099"/>
<dbReference type="SUPFAM" id="SSF55785">
    <property type="entry name" value="PYP-like sensor domain (PAS domain)"/>
    <property type="match status" value="6"/>
</dbReference>
<dbReference type="GO" id="GO:0000155">
    <property type="term" value="F:phosphorelay sensor kinase activity"/>
    <property type="evidence" value="ECO:0007669"/>
    <property type="project" value="InterPro"/>
</dbReference>
<dbReference type="Gene3D" id="3.30.565.10">
    <property type="entry name" value="Histidine kinase-like ATPase, C-terminal domain"/>
    <property type="match status" value="1"/>
</dbReference>
<dbReference type="CDD" id="cd00130">
    <property type="entry name" value="PAS"/>
    <property type="match status" value="2"/>
</dbReference>
<evidence type="ECO:0000313" key="16">
    <source>
        <dbReference type="EMBL" id="WMW22830.1"/>
    </source>
</evidence>
<evidence type="ECO:0000256" key="10">
    <source>
        <dbReference type="ARBA" id="ARBA00023012"/>
    </source>
</evidence>
<keyword evidence="8" id="KW-0418">Kinase</keyword>
<proteinExistence type="predicted"/>
<keyword evidence="12" id="KW-0175">Coiled coil</keyword>
<evidence type="ECO:0000256" key="3">
    <source>
        <dbReference type="ARBA" id="ARBA00012438"/>
    </source>
</evidence>
<keyword evidence="10" id="KW-0902">Two-component regulatory system</keyword>
<dbReference type="PRINTS" id="PR00344">
    <property type="entry name" value="BCTRLSENSOR"/>
</dbReference>
<dbReference type="InterPro" id="IPR036890">
    <property type="entry name" value="HATPase_C_sf"/>
</dbReference>
<dbReference type="SMART" id="SM00387">
    <property type="entry name" value="HATPase_c"/>
    <property type="match status" value="1"/>
</dbReference>
<dbReference type="KEGG" id="mmav:RE476_03120"/>
<feature type="domain" description="PAC" evidence="15">
    <location>
        <begin position="718"/>
        <end position="767"/>
    </location>
</feature>
<dbReference type="Gene3D" id="3.30.450.20">
    <property type="entry name" value="PAS domain"/>
    <property type="match status" value="6"/>
</dbReference>
<evidence type="ECO:0000256" key="8">
    <source>
        <dbReference type="ARBA" id="ARBA00022777"/>
    </source>
</evidence>
<dbReference type="InterPro" id="IPR035965">
    <property type="entry name" value="PAS-like_dom_sf"/>
</dbReference>
<dbReference type="SMART" id="SM00388">
    <property type="entry name" value="HisKA"/>
    <property type="match status" value="1"/>
</dbReference>
<evidence type="ECO:0000259" key="15">
    <source>
        <dbReference type="PROSITE" id="PS50113"/>
    </source>
</evidence>
<dbReference type="SMART" id="SM00091">
    <property type="entry name" value="PAS"/>
    <property type="match status" value="5"/>
</dbReference>
<feature type="domain" description="PAC" evidence="15">
    <location>
        <begin position="334"/>
        <end position="386"/>
    </location>
</feature>
<evidence type="ECO:0000256" key="6">
    <source>
        <dbReference type="ARBA" id="ARBA00022679"/>
    </source>
</evidence>